<dbReference type="PANTHER" id="PTHR43673:SF10">
    <property type="entry name" value="NADH DEHYDROGENASE_NAD(P)H NITROREDUCTASE XCC3605-RELATED"/>
    <property type="match status" value="1"/>
</dbReference>
<name>A0AAU9C904_9GAMM</name>
<organism evidence="8 9">
    <name type="scientific">Methylomarinovum caldicuralii</name>
    <dbReference type="NCBI Taxonomy" id="438856"/>
    <lineage>
        <taxon>Bacteria</taxon>
        <taxon>Pseudomonadati</taxon>
        <taxon>Pseudomonadota</taxon>
        <taxon>Gammaproteobacteria</taxon>
        <taxon>Methylococcales</taxon>
        <taxon>Methylothermaceae</taxon>
        <taxon>Methylomarinovum</taxon>
    </lineage>
</organism>
<dbReference type="InterPro" id="IPR041698">
    <property type="entry name" value="Methyltransf_25"/>
</dbReference>
<evidence type="ECO:0000256" key="3">
    <source>
        <dbReference type="ARBA" id="ARBA00022679"/>
    </source>
</evidence>
<dbReference type="Pfam" id="PF00881">
    <property type="entry name" value="Nitroreductase"/>
    <property type="match status" value="1"/>
</dbReference>
<dbReference type="CDD" id="cd02138">
    <property type="entry name" value="TdsD-like"/>
    <property type="match status" value="1"/>
</dbReference>
<evidence type="ECO:0000256" key="4">
    <source>
        <dbReference type="ARBA" id="ARBA00022691"/>
    </source>
</evidence>
<gene>
    <name evidence="8" type="ORF">MIT9_P2085</name>
</gene>
<feature type="domain" description="Nitroreductase" evidence="6">
    <location>
        <begin position="16"/>
        <end position="161"/>
    </location>
</feature>
<sequence length="403" mass="44912">MSRERLNVQAPVHELIAARWSPRVFEALPVEVEKLASCLEAARWAPSCYNDQPWRFLLADSHQEEEAWQRLFDCLSPGNQTWARRAPVLILACAATRFGHNGQPNRWAQYDTGQAMMSLVLQATALGLAAHQMGGFDADRVRQAFAIPGDFEPMSVLALGYPGDPAVLDEEMRQRELVPRQRKPLEEIAFAGRWGLGFTAPDSLGWEARYQESPPERLPWYHPDLDPDVAEALERFGIEGGRVLDLGTGPGTQAVALARRGFQVVATDVSPTAVEQARRLAEREGVEVTFLVDDILATRLEGPFDLILDRGVFHVFAPEAHGRYLAVVSRLLRPGGLLLLKCFSVEETRPEGPPGRYAPEDIQRIFSGPFRIVEIRPSAFARPGDDNPPKALFCVLESEEESR</sequence>
<evidence type="ECO:0000313" key="9">
    <source>
        <dbReference type="Proteomes" id="UP001321825"/>
    </source>
</evidence>
<dbReference type="SUPFAM" id="SSF55469">
    <property type="entry name" value="FMN-dependent nitroreductase-like"/>
    <property type="match status" value="1"/>
</dbReference>
<evidence type="ECO:0000256" key="2">
    <source>
        <dbReference type="ARBA" id="ARBA00022603"/>
    </source>
</evidence>
<evidence type="ECO:0000313" key="8">
    <source>
        <dbReference type="EMBL" id="BCX82499.1"/>
    </source>
</evidence>
<dbReference type="Gene3D" id="3.40.50.150">
    <property type="entry name" value="Vaccinia Virus protein VP39"/>
    <property type="match status" value="1"/>
</dbReference>
<comment type="similarity">
    <text evidence="1">Belongs to the nitroreductase family.</text>
</comment>
<proteinExistence type="inferred from homology"/>
<keyword evidence="2" id="KW-0489">Methyltransferase</keyword>
<keyword evidence="9" id="KW-1185">Reference proteome</keyword>
<evidence type="ECO:0008006" key="10">
    <source>
        <dbReference type="Google" id="ProtNLM"/>
    </source>
</evidence>
<dbReference type="InterPro" id="IPR029063">
    <property type="entry name" value="SAM-dependent_MTases_sf"/>
</dbReference>
<keyword evidence="4" id="KW-0949">S-adenosyl-L-methionine</keyword>
<reference evidence="9" key="1">
    <citation type="journal article" date="2024" name="Int. J. Syst. Evol. Microbiol.">
        <title>Methylomarinovum tepidoasis sp. nov., a moderately thermophilic methanotroph of the family Methylothermaceae isolated from a deep-sea hydrothermal field.</title>
        <authorList>
            <person name="Hirayama H."/>
            <person name="Takaki Y."/>
            <person name="Abe M."/>
            <person name="Miyazaki M."/>
            <person name="Uematsu K."/>
            <person name="Matsui Y."/>
            <person name="Takai K."/>
        </authorList>
    </citation>
    <scope>NUCLEOTIDE SEQUENCE [LARGE SCALE GENOMIC DNA]</scope>
    <source>
        <strain evidence="9">IT-9</strain>
    </source>
</reference>
<keyword evidence="5" id="KW-0560">Oxidoreductase</keyword>
<dbReference type="KEGG" id="mcau:MIT9_P2085"/>
<dbReference type="Pfam" id="PF13649">
    <property type="entry name" value="Methyltransf_25"/>
    <property type="match status" value="1"/>
</dbReference>
<dbReference type="Proteomes" id="UP001321825">
    <property type="component" value="Chromosome"/>
</dbReference>
<dbReference type="InterPro" id="IPR029479">
    <property type="entry name" value="Nitroreductase"/>
</dbReference>
<feature type="domain" description="Methyltransferase" evidence="7">
    <location>
        <begin position="243"/>
        <end position="336"/>
    </location>
</feature>
<evidence type="ECO:0000256" key="5">
    <source>
        <dbReference type="ARBA" id="ARBA00023002"/>
    </source>
</evidence>
<dbReference type="InterPro" id="IPR000415">
    <property type="entry name" value="Nitroreductase-like"/>
</dbReference>
<dbReference type="GO" id="GO:0008757">
    <property type="term" value="F:S-adenosylmethionine-dependent methyltransferase activity"/>
    <property type="evidence" value="ECO:0007669"/>
    <property type="project" value="InterPro"/>
</dbReference>
<dbReference type="InterPro" id="IPR008854">
    <property type="entry name" value="TPMT"/>
</dbReference>
<dbReference type="SUPFAM" id="SSF53335">
    <property type="entry name" value="S-adenosyl-L-methionine-dependent methyltransferases"/>
    <property type="match status" value="1"/>
</dbReference>
<dbReference type="AlphaFoldDB" id="A0AAU9C904"/>
<dbReference type="CDD" id="cd02440">
    <property type="entry name" value="AdoMet_MTases"/>
    <property type="match status" value="1"/>
</dbReference>
<evidence type="ECO:0000259" key="6">
    <source>
        <dbReference type="Pfam" id="PF00881"/>
    </source>
</evidence>
<accession>A0AAU9C904</accession>
<evidence type="ECO:0000259" key="7">
    <source>
        <dbReference type="Pfam" id="PF13649"/>
    </source>
</evidence>
<dbReference type="EMBL" id="AP024714">
    <property type="protein sequence ID" value="BCX82499.1"/>
    <property type="molecule type" value="Genomic_DNA"/>
</dbReference>
<dbReference type="PROSITE" id="PS51585">
    <property type="entry name" value="SAM_MT_TPMT"/>
    <property type="match status" value="1"/>
</dbReference>
<dbReference type="Gene3D" id="3.40.109.10">
    <property type="entry name" value="NADH Oxidase"/>
    <property type="match status" value="1"/>
</dbReference>
<dbReference type="RefSeq" id="WP_317704899.1">
    <property type="nucleotide sequence ID" value="NZ_AP024714.1"/>
</dbReference>
<dbReference type="PANTHER" id="PTHR43673">
    <property type="entry name" value="NAD(P)H NITROREDUCTASE YDGI-RELATED"/>
    <property type="match status" value="1"/>
</dbReference>
<dbReference type="GO" id="GO:0016491">
    <property type="term" value="F:oxidoreductase activity"/>
    <property type="evidence" value="ECO:0007669"/>
    <property type="project" value="UniProtKB-KW"/>
</dbReference>
<keyword evidence="3" id="KW-0808">Transferase</keyword>
<protein>
    <recommendedName>
        <fullName evidence="10">Nitroreductase</fullName>
    </recommendedName>
</protein>
<evidence type="ECO:0000256" key="1">
    <source>
        <dbReference type="ARBA" id="ARBA00007118"/>
    </source>
</evidence>
<dbReference type="GO" id="GO:0032259">
    <property type="term" value="P:methylation"/>
    <property type="evidence" value="ECO:0007669"/>
    <property type="project" value="UniProtKB-KW"/>
</dbReference>